<dbReference type="SUPFAM" id="SSF51161">
    <property type="entry name" value="Trimeric LpxA-like enzymes"/>
    <property type="match status" value="1"/>
</dbReference>
<gene>
    <name evidence="8" type="ORF">DC345_29680</name>
</gene>
<evidence type="ECO:0000256" key="4">
    <source>
        <dbReference type="ARBA" id="ARBA00022737"/>
    </source>
</evidence>
<protein>
    <recommendedName>
        <fullName evidence="2">Chloramphenicol acetyltransferase</fullName>
        <ecNumber evidence="1">2.3.1.28</ecNumber>
    </recommendedName>
</protein>
<dbReference type="AlphaFoldDB" id="A0A329QC45"/>
<accession>A0A329QC45</accession>
<dbReference type="Proteomes" id="UP000250642">
    <property type="component" value="Unassembled WGS sequence"/>
</dbReference>
<dbReference type="InterPro" id="IPR011004">
    <property type="entry name" value="Trimer_LpxA-like_sf"/>
</dbReference>
<evidence type="ECO:0000256" key="5">
    <source>
        <dbReference type="ARBA" id="ARBA00023251"/>
    </source>
</evidence>
<dbReference type="PANTHER" id="PTHR43300">
    <property type="entry name" value="ACETYLTRANSFERASE"/>
    <property type="match status" value="1"/>
</dbReference>
<dbReference type="SUPFAM" id="SSF53335">
    <property type="entry name" value="S-adenosyl-L-methionine-dependent methyltransferases"/>
    <property type="match status" value="1"/>
</dbReference>
<dbReference type="PANTHER" id="PTHR43300:SF12">
    <property type="entry name" value="CHLORAMPHENICOL ACETYLTRANSFERASE"/>
    <property type="match status" value="1"/>
</dbReference>
<dbReference type="Gene3D" id="2.160.10.10">
    <property type="entry name" value="Hexapeptide repeat proteins"/>
    <property type="match status" value="1"/>
</dbReference>
<dbReference type="InterPro" id="IPR029063">
    <property type="entry name" value="SAM-dependent_MTases_sf"/>
</dbReference>
<keyword evidence="4" id="KW-0677">Repeat</keyword>
<evidence type="ECO:0000256" key="1">
    <source>
        <dbReference type="ARBA" id="ARBA00013235"/>
    </source>
</evidence>
<keyword evidence="6" id="KW-0012">Acyltransferase</keyword>
<name>A0A329QC45_9BACL</name>
<comment type="catalytic activity">
    <reaction evidence="7">
        <text>chloramphenicol + acetyl-CoA = chloramphenicol 3-acetate + CoA</text>
        <dbReference type="Rhea" id="RHEA:18421"/>
        <dbReference type="ChEBI" id="CHEBI:16730"/>
        <dbReference type="ChEBI" id="CHEBI:17698"/>
        <dbReference type="ChEBI" id="CHEBI:57287"/>
        <dbReference type="ChEBI" id="CHEBI:57288"/>
        <dbReference type="EC" id="2.3.1.28"/>
    </reaction>
</comment>
<dbReference type="PROSITE" id="PS00101">
    <property type="entry name" value="HEXAPEP_TRANSFERASES"/>
    <property type="match status" value="1"/>
</dbReference>
<sequence>MSESRFLEIISKISNLTEVLQNKNVIIFGAGNVGKEVSTVLRLFNKDHFFVDNNSALWGTRHLDIPIENPSRISEFNRGEFIVLVACTYSYDITYQLEDILLQHEVDFYLIYAGPGYRYPTKINGVEIGKHSYGFFKHCKPGTLLSRVGAFCSINETAEIGFINHPTKFITTHPFVYESRYGLIEDEDTQRLSEISKNKQIEIGNDVWIGAGVLILPSVKIGNGVIVGGGAVVTKDIPDYAVVVGVPAKIIKYRFSESEIKILNKIEWWNWSDKKIKQNGKYFLNNEEFFKRHVL</sequence>
<dbReference type="GO" id="GO:0046677">
    <property type="term" value="P:response to antibiotic"/>
    <property type="evidence" value="ECO:0007669"/>
    <property type="project" value="UniProtKB-KW"/>
</dbReference>
<evidence type="ECO:0000256" key="2">
    <source>
        <dbReference type="ARBA" id="ARBA00020291"/>
    </source>
</evidence>
<dbReference type="InterPro" id="IPR001451">
    <property type="entry name" value="Hexapep"/>
</dbReference>
<keyword evidence="5" id="KW-0046">Antibiotic resistance</keyword>
<organism evidence="8 9">
    <name type="scientific">Paenibacillus taichungensis</name>
    <dbReference type="NCBI Taxonomy" id="484184"/>
    <lineage>
        <taxon>Bacteria</taxon>
        <taxon>Bacillati</taxon>
        <taxon>Bacillota</taxon>
        <taxon>Bacilli</taxon>
        <taxon>Bacillales</taxon>
        <taxon>Paenibacillaceae</taxon>
        <taxon>Paenibacillus</taxon>
    </lineage>
</organism>
<dbReference type="EC" id="2.3.1.28" evidence="1"/>
<evidence type="ECO:0000313" key="9">
    <source>
        <dbReference type="Proteomes" id="UP000250642"/>
    </source>
</evidence>
<evidence type="ECO:0000256" key="6">
    <source>
        <dbReference type="ARBA" id="ARBA00023315"/>
    </source>
</evidence>
<dbReference type="GO" id="GO:0008811">
    <property type="term" value="F:chloramphenicol O-acetyltransferase activity"/>
    <property type="evidence" value="ECO:0007669"/>
    <property type="project" value="UniProtKB-EC"/>
</dbReference>
<dbReference type="InterPro" id="IPR050179">
    <property type="entry name" value="Trans_hexapeptide_repeat"/>
</dbReference>
<dbReference type="InterPro" id="IPR018357">
    <property type="entry name" value="Hexapep_transf_CS"/>
</dbReference>
<proteinExistence type="predicted"/>
<evidence type="ECO:0000256" key="7">
    <source>
        <dbReference type="ARBA" id="ARBA00047633"/>
    </source>
</evidence>
<evidence type="ECO:0000256" key="3">
    <source>
        <dbReference type="ARBA" id="ARBA00022679"/>
    </source>
</evidence>
<keyword evidence="3 8" id="KW-0808">Transferase</keyword>
<comment type="caution">
    <text evidence="8">The sequence shown here is derived from an EMBL/GenBank/DDBJ whole genome shotgun (WGS) entry which is preliminary data.</text>
</comment>
<dbReference type="CDD" id="cd03349">
    <property type="entry name" value="LbH_XAT"/>
    <property type="match status" value="1"/>
</dbReference>
<dbReference type="EMBL" id="QEVW01000029">
    <property type="protein sequence ID" value="RAW09975.1"/>
    <property type="molecule type" value="Genomic_DNA"/>
</dbReference>
<reference evidence="8 9" key="1">
    <citation type="submission" date="2018-04" db="EMBL/GenBank/DDBJ databases">
        <title>Paenibacillus taichungensis Genome sequencing and assembly.</title>
        <authorList>
            <person name="Xu J."/>
            <person name="Rensing C."/>
            <person name="Mazhar H.S."/>
        </authorList>
    </citation>
    <scope>NUCLEOTIDE SEQUENCE [LARGE SCALE GENOMIC DNA]</scope>
    <source>
        <strain evidence="8 9">NC1</strain>
    </source>
</reference>
<dbReference type="Pfam" id="PF00132">
    <property type="entry name" value="Hexapep"/>
    <property type="match status" value="1"/>
</dbReference>
<evidence type="ECO:0000313" key="8">
    <source>
        <dbReference type="EMBL" id="RAW09975.1"/>
    </source>
</evidence>
<dbReference type="RefSeq" id="WP_113056195.1">
    <property type="nucleotide sequence ID" value="NZ_QEVW01000029.1"/>
</dbReference>